<dbReference type="GeneTree" id="ENSGT00940000154411"/>
<protein>
    <recommendedName>
        <fullName evidence="13">C2H2-type domain-containing protein</fullName>
    </recommendedName>
</protein>
<keyword evidence="3" id="KW-0479">Metal-binding</keyword>
<comment type="subcellular location">
    <subcellularLocation>
        <location evidence="1">Nucleus</location>
    </subcellularLocation>
</comment>
<feature type="domain" description="C2H2-type" evidence="13">
    <location>
        <begin position="288"/>
        <end position="315"/>
    </location>
</feature>
<evidence type="ECO:0000256" key="12">
    <source>
        <dbReference type="SAM" id="MobiDB-lite"/>
    </source>
</evidence>
<dbReference type="GO" id="GO:0008270">
    <property type="term" value="F:zinc ion binding"/>
    <property type="evidence" value="ECO:0007669"/>
    <property type="project" value="UniProtKB-KW"/>
</dbReference>
<keyword evidence="10" id="KW-0539">Nucleus</keyword>
<evidence type="ECO:0000313" key="15">
    <source>
        <dbReference type="Proteomes" id="UP000694409"/>
    </source>
</evidence>
<evidence type="ECO:0000256" key="11">
    <source>
        <dbReference type="PROSITE-ProRule" id="PRU00042"/>
    </source>
</evidence>
<dbReference type="FunFam" id="3.30.160.60:FF:002343">
    <property type="entry name" value="Zinc finger protein 33A"/>
    <property type="match status" value="2"/>
</dbReference>
<feature type="domain" description="C2H2-type" evidence="13">
    <location>
        <begin position="418"/>
        <end position="451"/>
    </location>
</feature>
<keyword evidence="15" id="KW-1185">Reference proteome</keyword>
<comment type="similarity">
    <text evidence="2">Belongs to the krueppel C2H2-type zinc-finger protein family.</text>
</comment>
<dbReference type="Ensembl" id="ENSSCAT00000021819.1">
    <property type="protein sequence ID" value="ENSSCAP00000019532.1"/>
    <property type="gene ID" value="ENSSCAG00000014105.1"/>
</dbReference>
<dbReference type="GO" id="GO:0000981">
    <property type="term" value="F:DNA-binding transcription factor activity, RNA polymerase II-specific"/>
    <property type="evidence" value="ECO:0007669"/>
    <property type="project" value="TreeGrafter"/>
</dbReference>
<feature type="domain" description="C2H2-type" evidence="13">
    <location>
        <begin position="260"/>
        <end position="287"/>
    </location>
</feature>
<dbReference type="Proteomes" id="UP000694409">
    <property type="component" value="Unassembled WGS sequence"/>
</dbReference>
<feature type="region of interest" description="Disordered" evidence="12">
    <location>
        <begin position="201"/>
        <end position="232"/>
    </location>
</feature>
<reference evidence="14" key="1">
    <citation type="submission" date="2025-08" db="UniProtKB">
        <authorList>
            <consortium name="Ensembl"/>
        </authorList>
    </citation>
    <scope>IDENTIFICATION</scope>
</reference>
<dbReference type="SMART" id="SM00355">
    <property type="entry name" value="ZnF_C2H2"/>
    <property type="match status" value="7"/>
</dbReference>
<feature type="domain" description="C2H2-type" evidence="13">
    <location>
        <begin position="372"/>
        <end position="399"/>
    </location>
</feature>
<evidence type="ECO:0000256" key="3">
    <source>
        <dbReference type="ARBA" id="ARBA00022723"/>
    </source>
</evidence>
<proteinExistence type="inferred from homology"/>
<feature type="compositionally biased region" description="Basic and acidic residues" evidence="12">
    <location>
        <begin position="15"/>
        <end position="28"/>
    </location>
</feature>
<sequence>MGAWRGGTPTAGSEGRLEKGQQRRDKPGMGDTVGSQREDPRGRVAPETPGTPEQRVRGGGTPGTPKPSASFSATPERGTHGTLTAQRRVTHRTPNGGGNPWDSWETWSRRRSCRGGTSNICRTQSIHKEKPHRGISSSEWTQAGGTLRPMCSLLVFPSKPDFLFPRLGQIEEEEEAVRKMLQDSQAGVDKSPQQNLVEEAIWSGSKGQESNREEKPMESPTRKGSKPSPGCSEEQRPLHCFFQKSTLVVHEQLDAGEKPYMCLECGKSFSHTSHLFIHHQVHTGEWPYKCFECGKSFNCSSQLIPHMRQHTGERPYKCGECGKSFSLSSVLVQHQKIHSGERPYKCSKCGKSFCHRSSLIGHKKTHSDEQPYECPKCGKGFQTRSNLLMHQQTHTEKGFKHNSKLTIHRHIHTGERSYECGECGKSFYQSSSFSWSFHLREHQRIHIEEKPDECGKCGKSFGCNSHLIQHQNIHIG</sequence>
<dbReference type="InterPro" id="IPR036236">
    <property type="entry name" value="Znf_C2H2_sf"/>
</dbReference>
<feature type="compositionally biased region" description="Polar residues" evidence="12">
    <location>
        <begin position="115"/>
        <end position="124"/>
    </location>
</feature>
<evidence type="ECO:0000256" key="2">
    <source>
        <dbReference type="ARBA" id="ARBA00006991"/>
    </source>
</evidence>
<feature type="region of interest" description="Disordered" evidence="12">
    <location>
        <begin position="1"/>
        <end position="143"/>
    </location>
</feature>
<dbReference type="AlphaFoldDB" id="A0A8C9NKT6"/>
<dbReference type="FunFam" id="3.30.160.60:FF:001035">
    <property type="entry name" value="zinc finger protein 697"/>
    <property type="match status" value="1"/>
</dbReference>
<dbReference type="PANTHER" id="PTHR24409:SF331">
    <property type="entry name" value="ZINC FINGER PROTEIN 322A"/>
    <property type="match status" value="1"/>
</dbReference>
<dbReference type="FunFam" id="3.30.160.60:FF:001489">
    <property type="entry name" value="Zinc finger protein interacting with ribonucleoprotein K"/>
    <property type="match status" value="1"/>
</dbReference>
<dbReference type="Pfam" id="PF00096">
    <property type="entry name" value="zf-C2H2"/>
    <property type="match status" value="6"/>
</dbReference>
<dbReference type="Gene3D" id="3.30.160.60">
    <property type="entry name" value="Classic Zinc Finger"/>
    <property type="match status" value="7"/>
</dbReference>
<name>A0A8C9NKT6_SERCA</name>
<feature type="domain" description="C2H2-type" evidence="13">
    <location>
        <begin position="344"/>
        <end position="371"/>
    </location>
</feature>
<dbReference type="FunFam" id="3.30.160.60:FF:000384">
    <property type="entry name" value="Zinc finger protein 550"/>
    <property type="match status" value="1"/>
</dbReference>
<keyword evidence="6" id="KW-0862">Zinc</keyword>
<dbReference type="FunFam" id="3.30.160.60:FF:000478">
    <property type="entry name" value="Zinc finger protein 133"/>
    <property type="match status" value="1"/>
</dbReference>
<accession>A0A8C9NKT6</accession>
<dbReference type="InterPro" id="IPR013087">
    <property type="entry name" value="Znf_C2H2_type"/>
</dbReference>
<dbReference type="PANTHER" id="PTHR24409">
    <property type="entry name" value="ZINC FINGER PROTEIN 142"/>
    <property type="match status" value="1"/>
</dbReference>
<evidence type="ECO:0000256" key="8">
    <source>
        <dbReference type="ARBA" id="ARBA00023125"/>
    </source>
</evidence>
<feature type="domain" description="C2H2-type" evidence="13">
    <location>
        <begin position="316"/>
        <end position="343"/>
    </location>
</feature>
<evidence type="ECO:0000259" key="13">
    <source>
        <dbReference type="PROSITE" id="PS50157"/>
    </source>
</evidence>
<organism evidence="14 15">
    <name type="scientific">Serinus canaria</name>
    <name type="common">Island canary</name>
    <name type="synonym">Fringilla canaria</name>
    <dbReference type="NCBI Taxonomy" id="9135"/>
    <lineage>
        <taxon>Eukaryota</taxon>
        <taxon>Metazoa</taxon>
        <taxon>Chordata</taxon>
        <taxon>Craniata</taxon>
        <taxon>Vertebrata</taxon>
        <taxon>Euteleostomi</taxon>
        <taxon>Archelosauria</taxon>
        <taxon>Archosauria</taxon>
        <taxon>Dinosauria</taxon>
        <taxon>Saurischia</taxon>
        <taxon>Theropoda</taxon>
        <taxon>Coelurosauria</taxon>
        <taxon>Aves</taxon>
        <taxon>Neognathae</taxon>
        <taxon>Neoaves</taxon>
        <taxon>Telluraves</taxon>
        <taxon>Australaves</taxon>
        <taxon>Passeriformes</taxon>
        <taxon>Passeroidea</taxon>
        <taxon>Fringillidae</taxon>
        <taxon>Carduelinae</taxon>
        <taxon>Serinus</taxon>
    </lineage>
</organism>
<keyword evidence="7" id="KW-0805">Transcription regulation</keyword>
<evidence type="ECO:0000256" key="10">
    <source>
        <dbReference type="ARBA" id="ARBA00023242"/>
    </source>
</evidence>
<evidence type="ECO:0000256" key="7">
    <source>
        <dbReference type="ARBA" id="ARBA00023015"/>
    </source>
</evidence>
<keyword evidence="5 11" id="KW-0863">Zinc-finger</keyword>
<reference evidence="14" key="2">
    <citation type="submission" date="2025-09" db="UniProtKB">
        <authorList>
            <consortium name="Ensembl"/>
        </authorList>
    </citation>
    <scope>IDENTIFICATION</scope>
</reference>
<keyword evidence="8" id="KW-0238">DNA-binding</keyword>
<keyword evidence="4" id="KW-0677">Repeat</keyword>
<evidence type="ECO:0000256" key="6">
    <source>
        <dbReference type="ARBA" id="ARBA00022833"/>
    </source>
</evidence>
<evidence type="ECO:0000313" key="14">
    <source>
        <dbReference type="Ensembl" id="ENSSCAP00000019532.1"/>
    </source>
</evidence>
<feature type="domain" description="C2H2-type" evidence="13">
    <location>
        <begin position="452"/>
        <end position="476"/>
    </location>
</feature>
<feature type="compositionally biased region" description="Basic and acidic residues" evidence="12">
    <location>
        <begin position="209"/>
        <end position="221"/>
    </location>
</feature>
<evidence type="ECO:0000256" key="9">
    <source>
        <dbReference type="ARBA" id="ARBA00023163"/>
    </source>
</evidence>
<dbReference type="PROSITE" id="PS00028">
    <property type="entry name" value="ZINC_FINGER_C2H2_1"/>
    <property type="match status" value="6"/>
</dbReference>
<evidence type="ECO:0000256" key="4">
    <source>
        <dbReference type="ARBA" id="ARBA00022737"/>
    </source>
</evidence>
<dbReference type="PROSITE" id="PS50157">
    <property type="entry name" value="ZINC_FINGER_C2H2_2"/>
    <property type="match status" value="7"/>
</dbReference>
<dbReference type="GO" id="GO:0000977">
    <property type="term" value="F:RNA polymerase II transcription regulatory region sequence-specific DNA binding"/>
    <property type="evidence" value="ECO:0007669"/>
    <property type="project" value="TreeGrafter"/>
</dbReference>
<keyword evidence="9" id="KW-0804">Transcription</keyword>
<evidence type="ECO:0000256" key="1">
    <source>
        <dbReference type="ARBA" id="ARBA00004123"/>
    </source>
</evidence>
<dbReference type="SUPFAM" id="SSF57667">
    <property type="entry name" value="beta-beta-alpha zinc fingers"/>
    <property type="match status" value="5"/>
</dbReference>
<dbReference type="OMA" id="NICRTQS"/>
<dbReference type="GO" id="GO:0005634">
    <property type="term" value="C:nucleus"/>
    <property type="evidence" value="ECO:0007669"/>
    <property type="project" value="UniProtKB-SubCell"/>
</dbReference>
<evidence type="ECO:0000256" key="5">
    <source>
        <dbReference type="ARBA" id="ARBA00022771"/>
    </source>
</evidence>